<dbReference type="Pfam" id="PF04198">
    <property type="entry name" value="Sugar-bind"/>
    <property type="match status" value="1"/>
</dbReference>
<comment type="similarity">
    <text evidence="1">Belongs to the SorC transcriptional regulatory family.</text>
</comment>
<dbReference type="AlphaFoldDB" id="A0A4R5FPS3"/>
<keyword evidence="4" id="KW-0804">Transcription</keyword>
<keyword evidence="3" id="KW-0238">DNA-binding</keyword>
<protein>
    <submittedName>
        <fullName evidence="6">Sugar-binding transcriptional regulator</fullName>
    </submittedName>
</protein>
<evidence type="ECO:0000313" key="6">
    <source>
        <dbReference type="EMBL" id="TDE54691.1"/>
    </source>
</evidence>
<dbReference type="InterPro" id="IPR036388">
    <property type="entry name" value="WH-like_DNA-bd_sf"/>
</dbReference>
<dbReference type="GO" id="GO:0003677">
    <property type="term" value="F:DNA binding"/>
    <property type="evidence" value="ECO:0007669"/>
    <property type="project" value="UniProtKB-KW"/>
</dbReference>
<evidence type="ECO:0000313" key="7">
    <source>
        <dbReference type="Proteomes" id="UP000295136"/>
    </source>
</evidence>
<proteinExistence type="inferred from homology"/>
<dbReference type="InterPro" id="IPR037171">
    <property type="entry name" value="NagB/RpiA_transferase-like"/>
</dbReference>
<dbReference type="RefSeq" id="WP_132630754.1">
    <property type="nucleotide sequence ID" value="NZ_SMLD01000030.1"/>
</dbReference>
<feature type="domain" description="Sugar-binding" evidence="5">
    <location>
        <begin position="63"/>
        <end position="322"/>
    </location>
</feature>
<dbReference type="Gene3D" id="3.40.50.1360">
    <property type="match status" value="1"/>
</dbReference>
<dbReference type="InterPro" id="IPR007324">
    <property type="entry name" value="Sugar-bd_dom_put"/>
</dbReference>
<dbReference type="Proteomes" id="UP000295136">
    <property type="component" value="Unassembled WGS sequence"/>
</dbReference>
<keyword evidence="2" id="KW-0805">Transcription regulation</keyword>
<dbReference type="SUPFAM" id="SSF100950">
    <property type="entry name" value="NagB/RpiA/CoA transferase-like"/>
    <property type="match status" value="1"/>
</dbReference>
<dbReference type="PANTHER" id="PTHR34294">
    <property type="entry name" value="TRANSCRIPTIONAL REGULATOR-RELATED"/>
    <property type="match status" value="1"/>
</dbReference>
<dbReference type="EMBL" id="SMLD01000030">
    <property type="protein sequence ID" value="TDE54691.1"/>
    <property type="molecule type" value="Genomic_DNA"/>
</dbReference>
<evidence type="ECO:0000256" key="3">
    <source>
        <dbReference type="ARBA" id="ARBA00023125"/>
    </source>
</evidence>
<evidence type="ECO:0000256" key="1">
    <source>
        <dbReference type="ARBA" id="ARBA00010466"/>
    </source>
</evidence>
<name>A0A4R5FPS3_9ACTN</name>
<reference evidence="6 7" key="1">
    <citation type="submission" date="2019-03" db="EMBL/GenBank/DDBJ databases">
        <title>Draft genome sequences of novel Actinobacteria.</title>
        <authorList>
            <person name="Sahin N."/>
            <person name="Ay H."/>
            <person name="Saygin H."/>
        </authorList>
    </citation>
    <scope>NUCLEOTIDE SEQUENCE [LARGE SCALE GENOMIC DNA]</scope>
    <source>
        <strain evidence="6 7">6K102</strain>
    </source>
</reference>
<evidence type="ECO:0000259" key="5">
    <source>
        <dbReference type="Pfam" id="PF04198"/>
    </source>
</evidence>
<dbReference type="Gene3D" id="1.10.10.10">
    <property type="entry name" value="Winged helix-like DNA-binding domain superfamily/Winged helix DNA-binding domain"/>
    <property type="match status" value="1"/>
</dbReference>
<keyword evidence="7" id="KW-1185">Reference proteome</keyword>
<organism evidence="6 7">
    <name type="scientific">Nonomuraea mesophila</name>
    <dbReference type="NCBI Taxonomy" id="2530382"/>
    <lineage>
        <taxon>Bacteria</taxon>
        <taxon>Bacillati</taxon>
        <taxon>Actinomycetota</taxon>
        <taxon>Actinomycetes</taxon>
        <taxon>Streptosporangiales</taxon>
        <taxon>Streptosporangiaceae</taxon>
        <taxon>Nonomuraea</taxon>
    </lineage>
</organism>
<comment type="caution">
    <text evidence="6">The sequence shown here is derived from an EMBL/GenBank/DDBJ whole genome shotgun (WGS) entry which is preliminary data.</text>
</comment>
<gene>
    <name evidence="6" type="ORF">E1295_14280</name>
</gene>
<accession>A0A4R5FPS3</accession>
<evidence type="ECO:0000256" key="2">
    <source>
        <dbReference type="ARBA" id="ARBA00023015"/>
    </source>
</evidence>
<dbReference type="InterPro" id="IPR051054">
    <property type="entry name" value="SorC_transcr_regulators"/>
</dbReference>
<dbReference type="PANTHER" id="PTHR34294:SF1">
    <property type="entry name" value="TRANSCRIPTIONAL REGULATOR LSRR"/>
    <property type="match status" value="1"/>
</dbReference>
<dbReference type="GO" id="GO:0030246">
    <property type="term" value="F:carbohydrate binding"/>
    <property type="evidence" value="ECO:0007669"/>
    <property type="project" value="InterPro"/>
</dbReference>
<sequence length="329" mass="34746">MTVPADYDDQLYEVAIRYYEGGETQEQIANALHLTRWKVGRMLAEARQAGIVRIEVLHPRSRVRALEQSLKDRCGLRDAVVVAGGDPNGGHNGAHNGAEHLRDRVAAAGADHLMAMRPAPRLIGVSWGRTLDRLAGGLEPGWATGVNVVQINGALSRSRQPTSAHSMASLIAHHGGGTATLLPAPAILEQQSTRAVLESDRAVSDVLALATRADLFLFSPGGMGSDSVLVDSGQIDAAHLSRLAEAGAVGDVLGRFIDRDGRIVDPGLDGRTLGLSLDVLRASTASVALVSGEAKHAVCRAVVASRLCDVLITDDQSATYLLDTWKEGA</sequence>
<evidence type="ECO:0000256" key="4">
    <source>
        <dbReference type="ARBA" id="ARBA00023163"/>
    </source>
</evidence>